<dbReference type="EMBL" id="VBOR01000076">
    <property type="protein sequence ID" value="TMQ48384.1"/>
    <property type="molecule type" value="Genomic_DNA"/>
</dbReference>
<dbReference type="PROSITE" id="PS00409">
    <property type="entry name" value="PROKAR_NTER_METHYL"/>
    <property type="match status" value="1"/>
</dbReference>
<dbReference type="AlphaFoldDB" id="A0A538SAI1"/>
<dbReference type="NCBIfam" id="TIGR02532">
    <property type="entry name" value="IV_pilin_GFxxxE"/>
    <property type="match status" value="1"/>
</dbReference>
<evidence type="ECO:0000256" key="1">
    <source>
        <dbReference type="SAM" id="Phobius"/>
    </source>
</evidence>
<keyword evidence="1" id="KW-1133">Transmembrane helix</keyword>
<organism evidence="2 3">
    <name type="scientific">Eiseniibacteriota bacterium</name>
    <dbReference type="NCBI Taxonomy" id="2212470"/>
    <lineage>
        <taxon>Bacteria</taxon>
        <taxon>Candidatus Eiseniibacteriota</taxon>
    </lineage>
</organism>
<feature type="transmembrane region" description="Helical" evidence="1">
    <location>
        <begin position="12"/>
        <end position="32"/>
    </location>
</feature>
<comment type="caution">
    <text evidence="2">The sequence shown here is derived from an EMBL/GenBank/DDBJ whole genome shotgun (WGS) entry which is preliminary data.</text>
</comment>
<reference evidence="2 3" key="1">
    <citation type="journal article" date="2019" name="Nat. Microbiol.">
        <title>Mediterranean grassland soil C-N compound turnover is dependent on rainfall and depth, and is mediated by genomically divergent microorganisms.</title>
        <authorList>
            <person name="Diamond S."/>
            <person name="Andeer P.F."/>
            <person name="Li Z."/>
            <person name="Crits-Christoph A."/>
            <person name="Burstein D."/>
            <person name="Anantharaman K."/>
            <person name="Lane K.R."/>
            <person name="Thomas B.C."/>
            <person name="Pan C."/>
            <person name="Northen T.R."/>
            <person name="Banfield J.F."/>
        </authorList>
    </citation>
    <scope>NUCLEOTIDE SEQUENCE [LARGE SCALE GENOMIC DNA]</scope>
    <source>
        <strain evidence="2">WS_1</strain>
    </source>
</reference>
<evidence type="ECO:0000313" key="3">
    <source>
        <dbReference type="Proteomes" id="UP000316292"/>
    </source>
</evidence>
<keyword evidence="1" id="KW-0472">Membrane</keyword>
<dbReference type="Pfam" id="PF07963">
    <property type="entry name" value="N_methyl"/>
    <property type="match status" value="1"/>
</dbReference>
<name>A0A538SAI1_UNCEI</name>
<evidence type="ECO:0000313" key="2">
    <source>
        <dbReference type="EMBL" id="TMQ48384.1"/>
    </source>
</evidence>
<dbReference type="InterPro" id="IPR012902">
    <property type="entry name" value="N_methyl_site"/>
</dbReference>
<protein>
    <submittedName>
        <fullName evidence="2">Prepilin-type N-terminal cleavage/methylation domain-containing protein</fullName>
    </submittedName>
</protein>
<gene>
    <name evidence="2" type="ORF">E6K71_07365</name>
</gene>
<dbReference type="Proteomes" id="UP000316292">
    <property type="component" value="Unassembled WGS sequence"/>
</dbReference>
<accession>A0A538SAI1</accession>
<keyword evidence="1" id="KW-0812">Transmembrane</keyword>
<sequence length="130" mass="14259">MKRNPEQGLTLVETLVALVILAIGIMAVARVFPSVSANQLSARMLTAGSNFAREQQEQLGALPWTDAALTDGRHPAGTATDDIGSNNAWHRYYNVTTLTGTLSDLKRVVVTVRWTFNGTDSTMTTTYFRR</sequence>
<proteinExistence type="predicted"/>